<dbReference type="EMBL" id="JAUJFL010000004">
    <property type="protein sequence ID" value="KAK2605527.1"/>
    <property type="molecule type" value="Genomic_DNA"/>
</dbReference>
<protein>
    <recommendedName>
        <fullName evidence="5">Major facilitator superfamily (MFS) profile domain-containing protein</fullName>
    </recommendedName>
</protein>
<accession>A0AAD9W4D7</accession>
<sequence>MALTTQPSDLVTPKTNNNGSATATNIPDFEKTAERDEDNVYDASTSTSKTMGESTLMTLPVPAEPEQPSSDVESGGSATKVVPGPPPDGGLQAWLQVLIAHLVIFNTWGYINSFGVFQTYYLSTLDQSPSQISWIGSVQVFLLFFIGTFSGRATDAGYFRHTFVIGTVLILLGVFMTSICTEYWQLFLAQGICTGIGNGLLFCPTLAILPTYFSKRRAMAVGLAASGTTTGGMIIPGIFEALLPRVGFGWTLRVLGFIMLVFQVLCFVLSRTRVPPRTVGPLVEFSAFTEMPYLFFAIGVFFCFWGIYPAYYYVGEYASSVIGVSQGDSINLLIIMNGIGIVGRLLPPYLSDRWTGPTNMMIPFVVLSAISLYCWAAIYTQSGLWAFATIYGLFSSGVNSLFPTALSALTTDMTKMGVRMGMVYTVISFATLTGTPIAGALISSNGGRYLSMEMFAASLLMIGGIMLVAARISRTGWKLKARM</sequence>
<dbReference type="GO" id="GO:0016020">
    <property type="term" value="C:membrane"/>
    <property type="evidence" value="ECO:0007669"/>
    <property type="project" value="UniProtKB-SubCell"/>
</dbReference>
<feature type="transmembrane region" description="Helical" evidence="4">
    <location>
        <begin position="158"/>
        <end position="177"/>
    </location>
</feature>
<dbReference type="Pfam" id="PF07690">
    <property type="entry name" value="MFS_1"/>
    <property type="match status" value="1"/>
</dbReference>
<feature type="transmembrane region" description="Helical" evidence="4">
    <location>
        <begin position="329"/>
        <end position="346"/>
    </location>
</feature>
<comment type="subcellular location">
    <subcellularLocation>
        <location evidence="1">Membrane</location>
        <topology evidence="1">Multi-pass membrane protein</topology>
    </subcellularLocation>
</comment>
<dbReference type="GO" id="GO:0022857">
    <property type="term" value="F:transmembrane transporter activity"/>
    <property type="evidence" value="ECO:0007669"/>
    <property type="project" value="InterPro"/>
</dbReference>
<evidence type="ECO:0000256" key="3">
    <source>
        <dbReference type="SAM" id="MobiDB-lite"/>
    </source>
</evidence>
<reference evidence="6" key="1">
    <citation type="submission" date="2023-06" db="EMBL/GenBank/DDBJ databases">
        <authorList>
            <person name="Noh H."/>
        </authorList>
    </citation>
    <scope>NUCLEOTIDE SEQUENCE</scope>
    <source>
        <strain evidence="6">DUCC20226</strain>
    </source>
</reference>
<evidence type="ECO:0000256" key="2">
    <source>
        <dbReference type="ARBA" id="ARBA00006727"/>
    </source>
</evidence>
<dbReference type="InterPro" id="IPR036259">
    <property type="entry name" value="MFS_trans_sf"/>
</dbReference>
<dbReference type="Proteomes" id="UP001265746">
    <property type="component" value="Unassembled WGS sequence"/>
</dbReference>
<dbReference type="PANTHER" id="PTHR11360">
    <property type="entry name" value="MONOCARBOXYLATE TRANSPORTER"/>
    <property type="match status" value="1"/>
</dbReference>
<organism evidence="6 7">
    <name type="scientific">Phomopsis amygdali</name>
    <name type="common">Fusicoccum amygdali</name>
    <dbReference type="NCBI Taxonomy" id="1214568"/>
    <lineage>
        <taxon>Eukaryota</taxon>
        <taxon>Fungi</taxon>
        <taxon>Dikarya</taxon>
        <taxon>Ascomycota</taxon>
        <taxon>Pezizomycotina</taxon>
        <taxon>Sordariomycetes</taxon>
        <taxon>Sordariomycetidae</taxon>
        <taxon>Diaporthales</taxon>
        <taxon>Diaporthaceae</taxon>
        <taxon>Diaporthe</taxon>
    </lineage>
</organism>
<dbReference type="InterPro" id="IPR020846">
    <property type="entry name" value="MFS_dom"/>
</dbReference>
<dbReference type="PANTHER" id="PTHR11360:SF130">
    <property type="entry name" value="MAJOR FACILITATOR SUPERFAMILY (MFS) PROFILE DOMAIN-CONTAINING PROTEIN-RELATED"/>
    <property type="match status" value="1"/>
</dbReference>
<gene>
    <name evidence="6" type="ORF">N8I77_008359</name>
</gene>
<comment type="caution">
    <text evidence="6">The sequence shown here is derived from an EMBL/GenBank/DDBJ whole genome shotgun (WGS) entry which is preliminary data.</text>
</comment>
<name>A0AAD9W4D7_PHOAM</name>
<comment type="similarity">
    <text evidence="2">Belongs to the major facilitator superfamily. Monocarboxylate porter (TC 2.A.1.13) family.</text>
</comment>
<feature type="transmembrane region" description="Helical" evidence="4">
    <location>
        <begin position="183"/>
        <end position="209"/>
    </location>
</feature>
<feature type="compositionally biased region" description="Polar residues" evidence="3">
    <location>
        <begin position="42"/>
        <end position="57"/>
    </location>
</feature>
<evidence type="ECO:0000259" key="5">
    <source>
        <dbReference type="PROSITE" id="PS50850"/>
    </source>
</evidence>
<keyword evidence="4" id="KW-0812">Transmembrane</keyword>
<feature type="region of interest" description="Disordered" evidence="3">
    <location>
        <begin position="1"/>
        <end position="81"/>
    </location>
</feature>
<dbReference type="Gene3D" id="1.20.1250.20">
    <property type="entry name" value="MFS general substrate transporter like domains"/>
    <property type="match status" value="2"/>
</dbReference>
<proteinExistence type="inferred from homology"/>
<feature type="transmembrane region" description="Helical" evidence="4">
    <location>
        <begin position="291"/>
        <end position="314"/>
    </location>
</feature>
<feature type="transmembrane region" description="Helical" evidence="4">
    <location>
        <begin position="384"/>
        <end position="409"/>
    </location>
</feature>
<feature type="transmembrane region" description="Helical" evidence="4">
    <location>
        <begin position="131"/>
        <end position="151"/>
    </location>
</feature>
<dbReference type="CDD" id="cd17352">
    <property type="entry name" value="MFS_MCT_SLC16"/>
    <property type="match status" value="1"/>
</dbReference>
<dbReference type="InterPro" id="IPR011701">
    <property type="entry name" value="MFS"/>
</dbReference>
<feature type="transmembrane region" description="Helical" evidence="4">
    <location>
        <begin position="93"/>
        <end position="111"/>
    </location>
</feature>
<keyword evidence="4" id="KW-1133">Transmembrane helix</keyword>
<keyword evidence="7" id="KW-1185">Reference proteome</keyword>
<feature type="transmembrane region" description="Helical" evidence="4">
    <location>
        <begin position="454"/>
        <end position="473"/>
    </location>
</feature>
<evidence type="ECO:0000313" key="6">
    <source>
        <dbReference type="EMBL" id="KAK2605527.1"/>
    </source>
</evidence>
<feature type="transmembrane region" description="Helical" evidence="4">
    <location>
        <begin position="358"/>
        <end position="378"/>
    </location>
</feature>
<dbReference type="InterPro" id="IPR050327">
    <property type="entry name" value="Proton-linked_MCT"/>
</dbReference>
<dbReference type="AlphaFoldDB" id="A0AAD9W4D7"/>
<feature type="compositionally biased region" description="Polar residues" evidence="3">
    <location>
        <begin position="1"/>
        <end position="25"/>
    </location>
</feature>
<evidence type="ECO:0000256" key="1">
    <source>
        <dbReference type="ARBA" id="ARBA00004141"/>
    </source>
</evidence>
<dbReference type="PROSITE" id="PS50850">
    <property type="entry name" value="MFS"/>
    <property type="match status" value="1"/>
</dbReference>
<feature type="transmembrane region" description="Helical" evidence="4">
    <location>
        <begin position="221"/>
        <end position="239"/>
    </location>
</feature>
<evidence type="ECO:0000256" key="4">
    <source>
        <dbReference type="SAM" id="Phobius"/>
    </source>
</evidence>
<feature type="domain" description="Major facilitator superfamily (MFS) profile" evidence="5">
    <location>
        <begin position="93"/>
        <end position="475"/>
    </location>
</feature>
<evidence type="ECO:0000313" key="7">
    <source>
        <dbReference type="Proteomes" id="UP001265746"/>
    </source>
</evidence>
<feature type="transmembrane region" description="Helical" evidence="4">
    <location>
        <begin position="421"/>
        <end position="442"/>
    </location>
</feature>
<keyword evidence="4" id="KW-0472">Membrane</keyword>
<feature type="transmembrane region" description="Helical" evidence="4">
    <location>
        <begin position="251"/>
        <end position="270"/>
    </location>
</feature>
<dbReference type="SUPFAM" id="SSF103473">
    <property type="entry name" value="MFS general substrate transporter"/>
    <property type="match status" value="1"/>
</dbReference>